<evidence type="ECO:0000313" key="3">
    <source>
        <dbReference type="EMBL" id="AGJ94599.2"/>
    </source>
</evidence>
<feature type="transmembrane region" description="Helical" evidence="1">
    <location>
        <begin position="141"/>
        <end position="159"/>
    </location>
</feature>
<feature type="transmembrane region" description="Helical" evidence="1">
    <location>
        <begin position="110"/>
        <end position="129"/>
    </location>
</feature>
<dbReference type="AlphaFoldDB" id="A0A0H3IC28"/>
<dbReference type="OrthoDB" id="2661755at2"/>
<keyword evidence="1" id="KW-1133">Transmembrane helix</keyword>
<feature type="transmembrane region" description="Helical" evidence="1">
    <location>
        <begin position="189"/>
        <end position="209"/>
    </location>
</feature>
<dbReference type="EMBL" id="CP001340">
    <property type="protein sequence ID" value="AGJ94599.2"/>
    <property type="molecule type" value="Genomic_DNA"/>
</dbReference>
<dbReference type="Proteomes" id="UP000001364">
    <property type="component" value="Chromosome"/>
</dbReference>
<reference evidence="3 4" key="1">
    <citation type="journal article" date="2010" name="J. Bacteriol.">
        <title>The genetic basis of laboratory adaptation in Caulobacter crescentus.</title>
        <authorList>
            <person name="Marks M.E."/>
            <person name="Castro-Rojas C.M."/>
            <person name="Teiling C."/>
            <person name="Du L."/>
            <person name="Kapatral V."/>
            <person name="Walunas T.L."/>
            <person name="Crosson S."/>
        </authorList>
    </citation>
    <scope>NUCLEOTIDE SEQUENCE [LARGE SCALE GENOMIC DNA]</scope>
    <source>
        <strain evidence="4">NA1000 / CB15N</strain>
    </source>
</reference>
<feature type="domain" description="CAAX prenyl protease 2/Lysostaphin resistance protein A-like" evidence="2">
    <location>
        <begin position="113"/>
        <end position="200"/>
    </location>
</feature>
<keyword evidence="4" id="KW-1185">Reference proteome</keyword>
<keyword evidence="1" id="KW-0472">Membrane</keyword>
<keyword evidence="3" id="KW-0378">Hydrolase</keyword>
<keyword evidence="3" id="KW-0645">Protease</keyword>
<gene>
    <name evidence="3" type="ordered locus">CCNA_03885</name>
</gene>
<proteinExistence type="predicted"/>
<dbReference type="KEGG" id="ccs:CCNA_03885"/>
<dbReference type="GO" id="GO:0004175">
    <property type="term" value="F:endopeptidase activity"/>
    <property type="evidence" value="ECO:0007669"/>
    <property type="project" value="UniProtKB-ARBA"/>
</dbReference>
<dbReference type="HOGENOM" id="CLU_1275795_0_0_5"/>
<evidence type="ECO:0000256" key="1">
    <source>
        <dbReference type="SAM" id="Phobius"/>
    </source>
</evidence>
<evidence type="ECO:0000259" key="2">
    <source>
        <dbReference type="Pfam" id="PF02517"/>
    </source>
</evidence>
<dbReference type="GeneID" id="17829420"/>
<sequence length="216" mass="22599">MAMLGLALAAAYVLPLLLVAITYKQQGLSWLKPSMLWLFAAICVAIILLAQSPGDTVRALGLVSITARSLVIALAIVFALAAGSAVVLFVQRRLGLPLGDKATYTRIAEAPLSLRAFAVLTAGVVEELLYRGIGIGVGDLLIGDAALAAVLSVIAFTAAHFRWQVAHLVQVAVAGAILSAAFLLTRDLWACVIAHLLVDALGFIVVPALRKRVAKA</sequence>
<dbReference type="InterPro" id="IPR003675">
    <property type="entry name" value="Rce1/LyrA-like_dom"/>
</dbReference>
<dbReference type="GO" id="GO:0006508">
    <property type="term" value="P:proteolysis"/>
    <property type="evidence" value="ECO:0007669"/>
    <property type="project" value="UniProtKB-KW"/>
</dbReference>
<dbReference type="RefSeq" id="WP_024265560.1">
    <property type="nucleotide sequence ID" value="NC_011916.1"/>
</dbReference>
<keyword evidence="1" id="KW-0812">Transmembrane</keyword>
<feature type="transmembrane region" description="Helical" evidence="1">
    <location>
        <begin position="165"/>
        <end position="184"/>
    </location>
</feature>
<feature type="transmembrane region" description="Helical" evidence="1">
    <location>
        <begin position="34"/>
        <end position="50"/>
    </location>
</feature>
<organism evidence="3 4">
    <name type="scientific">Caulobacter vibrioides (strain NA1000 / CB15N)</name>
    <name type="common">Caulobacter crescentus</name>
    <dbReference type="NCBI Taxonomy" id="565050"/>
    <lineage>
        <taxon>Bacteria</taxon>
        <taxon>Pseudomonadati</taxon>
        <taxon>Pseudomonadota</taxon>
        <taxon>Alphaproteobacteria</taxon>
        <taxon>Caulobacterales</taxon>
        <taxon>Caulobacteraceae</taxon>
        <taxon>Caulobacter</taxon>
    </lineage>
</organism>
<name>A0A0H3IC28_CAUVN</name>
<feature type="transmembrane region" description="Helical" evidence="1">
    <location>
        <begin position="70"/>
        <end position="90"/>
    </location>
</feature>
<dbReference type="Pfam" id="PF02517">
    <property type="entry name" value="Rce1-like"/>
    <property type="match status" value="1"/>
</dbReference>
<dbReference type="GO" id="GO:0080120">
    <property type="term" value="P:CAAX-box protein maturation"/>
    <property type="evidence" value="ECO:0007669"/>
    <property type="project" value="UniProtKB-ARBA"/>
</dbReference>
<accession>A0A0H3IC28</accession>
<protein>
    <submittedName>
        <fullName evidence="3">Abi superfamily/CAAX amino terminal protease</fullName>
    </submittedName>
</protein>
<dbReference type="RefSeq" id="YP_008877600.2">
    <property type="nucleotide sequence ID" value="NC_011916.1"/>
</dbReference>
<evidence type="ECO:0000313" key="4">
    <source>
        <dbReference type="Proteomes" id="UP000001364"/>
    </source>
</evidence>